<dbReference type="EC" id="4.6.1.1" evidence="4"/>
<dbReference type="GO" id="GO:0046872">
    <property type="term" value="F:metal ion binding"/>
    <property type="evidence" value="ECO:0007669"/>
    <property type="project" value="UniProtKB-KW"/>
</dbReference>
<feature type="transmembrane region" description="Helical" evidence="16">
    <location>
        <begin position="834"/>
        <end position="852"/>
    </location>
</feature>
<keyword evidence="9" id="KW-0460">Magnesium</keyword>
<dbReference type="InterPro" id="IPR001054">
    <property type="entry name" value="A/G_cyclase"/>
</dbReference>
<feature type="compositionally biased region" description="Polar residues" evidence="15">
    <location>
        <begin position="533"/>
        <end position="547"/>
    </location>
</feature>
<evidence type="ECO:0000256" key="4">
    <source>
        <dbReference type="ARBA" id="ARBA00012201"/>
    </source>
</evidence>
<evidence type="ECO:0000256" key="3">
    <source>
        <dbReference type="ARBA" id="ARBA00004141"/>
    </source>
</evidence>
<keyword evidence="6" id="KW-0479">Metal-binding</keyword>
<evidence type="ECO:0000256" key="2">
    <source>
        <dbReference type="ARBA" id="ARBA00001946"/>
    </source>
</evidence>
<dbReference type="GO" id="GO:0005524">
    <property type="term" value="F:ATP binding"/>
    <property type="evidence" value="ECO:0007669"/>
    <property type="project" value="UniProtKB-KW"/>
</dbReference>
<feature type="region of interest" description="Disordered" evidence="15">
    <location>
        <begin position="427"/>
        <end position="575"/>
    </location>
</feature>
<dbReference type="SUPFAM" id="SSF55073">
    <property type="entry name" value="Nucleotide cyclase"/>
    <property type="match status" value="2"/>
</dbReference>
<evidence type="ECO:0000256" key="6">
    <source>
        <dbReference type="ARBA" id="ARBA00022723"/>
    </source>
</evidence>
<dbReference type="Gene3D" id="3.30.70.1230">
    <property type="entry name" value="Nucleotide cyclase"/>
    <property type="match status" value="2"/>
</dbReference>
<dbReference type="GO" id="GO:0004016">
    <property type="term" value="F:adenylate cyclase activity"/>
    <property type="evidence" value="ECO:0007669"/>
    <property type="project" value="UniProtKB-EC"/>
</dbReference>
<dbReference type="EnsemblMetazoa" id="AMEC003228-RA">
    <property type="protein sequence ID" value="AMEC003228-PA"/>
    <property type="gene ID" value="AMEC003228"/>
</dbReference>
<feature type="transmembrane region" description="Helical" evidence="16">
    <location>
        <begin position="117"/>
        <end position="136"/>
    </location>
</feature>
<organism evidence="18 19">
    <name type="scientific">Anopheles melas</name>
    <dbReference type="NCBI Taxonomy" id="34690"/>
    <lineage>
        <taxon>Eukaryota</taxon>
        <taxon>Metazoa</taxon>
        <taxon>Ecdysozoa</taxon>
        <taxon>Arthropoda</taxon>
        <taxon>Hexapoda</taxon>
        <taxon>Insecta</taxon>
        <taxon>Pterygota</taxon>
        <taxon>Neoptera</taxon>
        <taxon>Endopterygota</taxon>
        <taxon>Diptera</taxon>
        <taxon>Nematocera</taxon>
        <taxon>Culicoidea</taxon>
        <taxon>Culicidae</taxon>
        <taxon>Anophelinae</taxon>
        <taxon>Anopheles</taxon>
    </lineage>
</organism>
<evidence type="ECO:0000256" key="15">
    <source>
        <dbReference type="SAM" id="MobiDB-lite"/>
    </source>
</evidence>
<reference evidence="18" key="2">
    <citation type="submission" date="2020-05" db="UniProtKB">
        <authorList>
            <consortium name="EnsemblMetazoa"/>
        </authorList>
    </citation>
    <scope>IDENTIFICATION</scope>
    <source>
        <strain evidence="18">CM1001059</strain>
    </source>
</reference>
<keyword evidence="13 14" id="KW-0456">Lyase</keyword>
<keyword evidence="12 16" id="KW-0472">Membrane</keyword>
<keyword evidence="8" id="KW-0067">ATP-binding</keyword>
<dbReference type="Pfam" id="PF00211">
    <property type="entry name" value="Guanylate_cyc"/>
    <property type="match status" value="2"/>
</dbReference>
<dbReference type="GO" id="GO:0007193">
    <property type="term" value="P:adenylate cyclase-inhibiting G protein-coupled receptor signaling pathway"/>
    <property type="evidence" value="ECO:0007669"/>
    <property type="project" value="TreeGrafter"/>
</dbReference>
<dbReference type="VEuPathDB" id="VectorBase:AMEC003228"/>
<feature type="transmembrane region" description="Helical" evidence="16">
    <location>
        <begin position="771"/>
        <end position="792"/>
    </location>
</feature>
<evidence type="ECO:0000256" key="7">
    <source>
        <dbReference type="ARBA" id="ARBA00022741"/>
    </source>
</evidence>
<feature type="transmembrane region" description="Helical" evidence="16">
    <location>
        <begin position="859"/>
        <end position="878"/>
    </location>
</feature>
<dbReference type="GO" id="GO:0007189">
    <property type="term" value="P:adenylate cyclase-activating G protein-coupled receptor signaling pathway"/>
    <property type="evidence" value="ECO:0007669"/>
    <property type="project" value="TreeGrafter"/>
</dbReference>
<dbReference type="InterPro" id="IPR018297">
    <property type="entry name" value="A/G_cyclase_CS"/>
</dbReference>
<feature type="compositionally biased region" description="Acidic residues" evidence="15">
    <location>
        <begin position="548"/>
        <end position="564"/>
    </location>
</feature>
<dbReference type="GO" id="GO:0005886">
    <property type="term" value="C:plasma membrane"/>
    <property type="evidence" value="ECO:0007669"/>
    <property type="project" value="TreeGrafter"/>
</dbReference>
<keyword evidence="11" id="KW-0115">cAMP biosynthesis</keyword>
<keyword evidence="7" id="KW-0547">Nucleotide-binding</keyword>
<protein>
    <recommendedName>
        <fullName evidence="4">adenylate cyclase</fullName>
        <ecNumber evidence="4">4.6.1.1</ecNumber>
    </recommendedName>
</protein>
<evidence type="ECO:0000256" key="16">
    <source>
        <dbReference type="SAM" id="Phobius"/>
    </source>
</evidence>
<comment type="cofactor">
    <cofactor evidence="2">
        <name>Mg(2+)</name>
        <dbReference type="ChEBI" id="CHEBI:18420"/>
    </cofactor>
</comment>
<dbReference type="STRING" id="34690.A0A182TJ40"/>
<comment type="subcellular location">
    <subcellularLocation>
        <location evidence="3">Membrane</location>
        <topology evidence="3">Multi-pass membrane protein</topology>
    </subcellularLocation>
</comment>
<evidence type="ECO:0000256" key="9">
    <source>
        <dbReference type="ARBA" id="ARBA00022842"/>
    </source>
</evidence>
<dbReference type="FunFam" id="3.30.70.1230:FF:000008">
    <property type="entry name" value="Adenylate cyclase type 9"/>
    <property type="match status" value="1"/>
</dbReference>
<reference evidence="19" key="1">
    <citation type="submission" date="2014-01" db="EMBL/GenBank/DDBJ databases">
        <title>The Genome Sequence of Anopheles melas CM1001059_A (V2).</title>
        <authorList>
            <consortium name="The Broad Institute Genomics Platform"/>
            <person name="Neafsey D.E."/>
            <person name="Besansky N."/>
            <person name="Howell P."/>
            <person name="Walton C."/>
            <person name="Young S.K."/>
            <person name="Zeng Q."/>
            <person name="Gargeya S."/>
            <person name="Fitzgerald M."/>
            <person name="Haas B."/>
            <person name="Abouelleil A."/>
            <person name="Allen A.W."/>
            <person name="Alvarado L."/>
            <person name="Arachchi H.M."/>
            <person name="Berlin A.M."/>
            <person name="Chapman S.B."/>
            <person name="Gainer-Dewar J."/>
            <person name="Goldberg J."/>
            <person name="Griggs A."/>
            <person name="Gujja S."/>
            <person name="Hansen M."/>
            <person name="Howarth C."/>
            <person name="Imamovic A."/>
            <person name="Ireland A."/>
            <person name="Larimer J."/>
            <person name="McCowan C."/>
            <person name="Murphy C."/>
            <person name="Pearson M."/>
            <person name="Poon T.W."/>
            <person name="Priest M."/>
            <person name="Roberts A."/>
            <person name="Saif S."/>
            <person name="Shea T."/>
            <person name="Sisk P."/>
            <person name="Sykes S."/>
            <person name="Wortman J."/>
            <person name="Nusbaum C."/>
            <person name="Birren B."/>
        </authorList>
    </citation>
    <scope>NUCLEOTIDE SEQUENCE [LARGE SCALE GENOMIC DNA]</scope>
    <source>
        <strain evidence="19">CM1001059</strain>
    </source>
</reference>
<feature type="transmembrane region" description="Helical" evidence="16">
    <location>
        <begin position="43"/>
        <end position="65"/>
    </location>
</feature>
<name>A0A182TJ40_9DIPT</name>
<dbReference type="SMART" id="SM00044">
    <property type="entry name" value="CYCc"/>
    <property type="match status" value="2"/>
</dbReference>
<dbReference type="InterPro" id="IPR029787">
    <property type="entry name" value="Nucleotide_cyclase"/>
</dbReference>
<proteinExistence type="inferred from homology"/>
<feature type="transmembrane region" description="Helical" evidence="16">
    <location>
        <begin position="890"/>
        <end position="908"/>
    </location>
</feature>
<dbReference type="CDD" id="cd07302">
    <property type="entry name" value="CHD"/>
    <property type="match status" value="2"/>
</dbReference>
<keyword evidence="19" id="KW-1185">Reference proteome</keyword>
<feature type="domain" description="Guanylate cyclase" evidence="17">
    <location>
        <begin position="253"/>
        <end position="380"/>
    </location>
</feature>
<feature type="domain" description="Guanylate cyclase" evidence="17">
    <location>
        <begin position="975"/>
        <end position="1120"/>
    </location>
</feature>
<evidence type="ECO:0000256" key="13">
    <source>
        <dbReference type="ARBA" id="ARBA00023239"/>
    </source>
</evidence>
<accession>A0A182TJ40</accession>
<keyword evidence="5 16" id="KW-0812">Transmembrane</keyword>
<dbReference type="AlphaFoldDB" id="A0A182TJ40"/>
<feature type="transmembrane region" description="Helical" evidence="16">
    <location>
        <begin position="19"/>
        <end position="37"/>
    </location>
</feature>
<evidence type="ECO:0000313" key="19">
    <source>
        <dbReference type="Proteomes" id="UP000075902"/>
    </source>
</evidence>
<comment type="similarity">
    <text evidence="14">Belongs to the adenylyl cyclase class-4/guanylyl cyclase family.</text>
</comment>
<dbReference type="PANTHER" id="PTHR45627:SF12">
    <property type="entry name" value="ADENYLATE CYCLASE TYPE 2"/>
    <property type="match status" value="1"/>
</dbReference>
<dbReference type="GO" id="GO:0035556">
    <property type="term" value="P:intracellular signal transduction"/>
    <property type="evidence" value="ECO:0007669"/>
    <property type="project" value="InterPro"/>
</dbReference>
<dbReference type="GO" id="GO:0006171">
    <property type="term" value="P:cAMP biosynthetic process"/>
    <property type="evidence" value="ECO:0007669"/>
    <property type="project" value="UniProtKB-KW"/>
</dbReference>
<dbReference type="PANTHER" id="PTHR45627">
    <property type="entry name" value="ADENYLATE CYCLASE TYPE 1"/>
    <property type="match status" value="1"/>
</dbReference>
<dbReference type="PROSITE" id="PS50125">
    <property type="entry name" value="GUANYLATE_CYCLASE_2"/>
    <property type="match status" value="2"/>
</dbReference>
<evidence type="ECO:0000256" key="14">
    <source>
        <dbReference type="RuleBase" id="RU000405"/>
    </source>
</evidence>
<comment type="catalytic activity">
    <reaction evidence="1">
        <text>ATP = 3',5'-cyclic AMP + diphosphate</text>
        <dbReference type="Rhea" id="RHEA:15389"/>
        <dbReference type="ChEBI" id="CHEBI:30616"/>
        <dbReference type="ChEBI" id="CHEBI:33019"/>
        <dbReference type="ChEBI" id="CHEBI:58165"/>
        <dbReference type="EC" id="4.6.1.1"/>
    </reaction>
</comment>
<feature type="transmembrane region" description="Helical" evidence="16">
    <location>
        <begin position="77"/>
        <end position="97"/>
    </location>
</feature>
<evidence type="ECO:0000256" key="5">
    <source>
        <dbReference type="ARBA" id="ARBA00022692"/>
    </source>
</evidence>
<evidence type="ECO:0000256" key="12">
    <source>
        <dbReference type="ARBA" id="ARBA00023136"/>
    </source>
</evidence>
<dbReference type="FunFam" id="3.30.70.1230:FF:000029">
    <property type="entry name" value="Adenylate cyclase type 2"/>
    <property type="match status" value="1"/>
</dbReference>
<dbReference type="Proteomes" id="UP000075902">
    <property type="component" value="Unassembled WGS sequence"/>
</dbReference>
<evidence type="ECO:0000313" key="18">
    <source>
        <dbReference type="EnsemblMetazoa" id="AMEC003228-PA"/>
    </source>
</evidence>
<sequence length="1138" mass="125103">NSHLDDLYTRYRQRLRRSLFITGLGISILSCITSIVLCALHDAILADVALLAGASTVLCGILVALQFPAVMNSPLAALSFAILTTGTIGAISTFVGTQLAPLPLFALILGVHTMLPISWPVSVVLAVLLCIVHIGYRILSQVHDFPPTFFPQLLAETVFLASASVSSLYYRIMSDAAHIDAVDGTRTGIEQRVKLECEREQQEQLLLSVIPAYIAAEVKRSIMLKMADACQRAGGQTQTRFHEMHVQRHNNVSILYADIVNFTPLSEQLTASDLVKTLNELFGRFDQIAQENQCLRIKILGDCYYCVSGLPVSRPHHAANCVNMGLQMIDAIRFVREATGFNVDMRIGIHTGNVLCGVLGLRKWQFDVWSDDVTLANHMESGGVAGRVHITKATLDYLGDMFEVEPGGGASRESYLADHKIETYLIVPPKKPPTDLGKPATADTHTPTSNIGTPSPTTMVQITEPDQEHLLPALEPPKTPKTPRTPKTPDDVRRSHASISPITIPEEQEQLLPPSPANIASGGHGLLPPPSPNSKQTVQINPPTINEETVDNDGAADETGEADEGESRKKSCLTLPVEPITTNGHLPERVGSRKLSVQGLIAFAERRKSSSSIFGDMRKMSISNIDCLRSPMVATPGGPLLRTRPSSKMTKYVECWGADKPFANITDSKMAKNIGLASIAMIESNLLPEDGYCGECKCWGPPKELQPVTMWYRNTARETLFRAQPEPTFRFDLICSFILFLTIGLIQIIMSNLSPPGNNGPGQVIAASRGLRLAIFLITTALIASCAIFSVVSRKLRLKLVSGTKYLAHPDIHFVNNTTEDIMYDDEFAPVAPVYLYMCAISLAAVSAFLKAGFLVKGMLMAIFVAIQSSVLWTSSLFEAYGTLGNSWPLGFQGLLFLLLISAVLHTLDRQGEYAARTDFLWKAKLKVEQEEVETMRGINKILLENILPAHVAQHFLKKERAVQELYHESYSSVAVMFASIPNYKEFYDETDVNKQGLECLRLLNEIICDFDKLLLKPKFSGIEKIKTIGSTYMIASGLRPGKEEGATDEKRTEEHNVVVLVEFAIALMTALDQINRESFQRFRLRIGLNHGPVIAGVIGAQKPQYDIWSNTVNVASRMDSCGVMGRVQTTTSDGLKW</sequence>
<evidence type="ECO:0000259" key="17">
    <source>
        <dbReference type="PROSITE" id="PS50125"/>
    </source>
</evidence>
<keyword evidence="10 16" id="KW-1133">Transmembrane helix</keyword>
<evidence type="ECO:0000256" key="10">
    <source>
        <dbReference type="ARBA" id="ARBA00022989"/>
    </source>
</evidence>
<feature type="transmembrane region" description="Helical" evidence="16">
    <location>
        <begin position="729"/>
        <end position="750"/>
    </location>
</feature>
<dbReference type="Pfam" id="PF16214">
    <property type="entry name" value="AC_N"/>
    <property type="match status" value="1"/>
</dbReference>
<evidence type="ECO:0000256" key="1">
    <source>
        <dbReference type="ARBA" id="ARBA00001593"/>
    </source>
</evidence>
<evidence type="ECO:0000256" key="8">
    <source>
        <dbReference type="ARBA" id="ARBA00022840"/>
    </source>
</evidence>
<dbReference type="InterPro" id="IPR032628">
    <property type="entry name" value="AC_N"/>
</dbReference>
<feature type="compositionally biased region" description="Polar residues" evidence="15">
    <location>
        <begin position="443"/>
        <end position="461"/>
    </location>
</feature>
<evidence type="ECO:0000256" key="11">
    <source>
        <dbReference type="ARBA" id="ARBA00022998"/>
    </source>
</evidence>
<feature type="transmembrane region" description="Helical" evidence="16">
    <location>
        <begin position="148"/>
        <end position="170"/>
    </location>
</feature>
<dbReference type="PROSITE" id="PS00452">
    <property type="entry name" value="GUANYLATE_CYCLASE_1"/>
    <property type="match status" value="2"/>
</dbReference>